<dbReference type="SUPFAM" id="SSF47413">
    <property type="entry name" value="lambda repressor-like DNA-binding domains"/>
    <property type="match status" value="1"/>
</dbReference>
<dbReference type="Gene3D" id="3.30.450.180">
    <property type="match status" value="1"/>
</dbReference>
<sequence length="342" mass="36229">MTAGRLPAVEARRVAPAGEGLMVDLTIGRVGHGARAMTGPGGRAAAGARPGGGGPAGRSTGRAAGGTPAGDGAVDERAAGGPRVGALLRHWRTRRRLTQLELALRAETSARHLSFVETGRSQPSREMLLRLAEQLDVPVRERNALLVAGGFAPSYPATPLDDPVMAPVQEGVRRLLDAYAPYPALLFDGGYDVLAANSGVALLLEGVDPELLRPPMNAVRLSLHPRGLAPRIRNLGQWRAHLLDRVERQMVLRDSARLRRLYEEVRHYPAPEPEVSGPYGSAGVGAGELALPMRIRCGDAELAFLSTATTFNTPMDVTVSELAIETFLPADAATAEALAAHR</sequence>
<dbReference type="RefSeq" id="WP_312892848.1">
    <property type="nucleotide sequence ID" value="NZ_JACBZD010000002.1"/>
</dbReference>
<evidence type="ECO:0000259" key="2">
    <source>
        <dbReference type="PROSITE" id="PS50943"/>
    </source>
</evidence>
<dbReference type="PANTHER" id="PTHR35010">
    <property type="entry name" value="BLL4672 PROTEIN-RELATED"/>
    <property type="match status" value="1"/>
</dbReference>
<accession>A0A853A0W4</accession>
<protein>
    <submittedName>
        <fullName evidence="3">Transcriptional regulator with XRE-family HTH domain</fullName>
    </submittedName>
</protein>
<proteinExistence type="predicted"/>
<evidence type="ECO:0000313" key="3">
    <source>
        <dbReference type="EMBL" id="NYI08035.1"/>
    </source>
</evidence>
<dbReference type="PROSITE" id="PS50943">
    <property type="entry name" value="HTH_CROC1"/>
    <property type="match status" value="1"/>
</dbReference>
<dbReference type="Pfam" id="PF17765">
    <property type="entry name" value="MLTR_LBD"/>
    <property type="match status" value="1"/>
</dbReference>
<dbReference type="GO" id="GO:0003677">
    <property type="term" value="F:DNA binding"/>
    <property type="evidence" value="ECO:0007669"/>
    <property type="project" value="InterPro"/>
</dbReference>
<dbReference type="AlphaFoldDB" id="A0A853A0W4"/>
<gene>
    <name evidence="3" type="ORF">FHU37_005064</name>
</gene>
<feature type="domain" description="HTH cro/C1-type" evidence="2">
    <location>
        <begin position="88"/>
        <end position="142"/>
    </location>
</feature>
<evidence type="ECO:0000313" key="4">
    <source>
        <dbReference type="Proteomes" id="UP000567795"/>
    </source>
</evidence>
<organism evidence="3 4">
    <name type="scientific">Allostreptomyces psammosilenae</name>
    <dbReference type="NCBI Taxonomy" id="1892865"/>
    <lineage>
        <taxon>Bacteria</taxon>
        <taxon>Bacillati</taxon>
        <taxon>Actinomycetota</taxon>
        <taxon>Actinomycetes</taxon>
        <taxon>Kitasatosporales</taxon>
        <taxon>Streptomycetaceae</taxon>
        <taxon>Allostreptomyces</taxon>
    </lineage>
</organism>
<dbReference type="SMART" id="SM00530">
    <property type="entry name" value="HTH_XRE"/>
    <property type="match status" value="1"/>
</dbReference>
<dbReference type="CDD" id="cd00093">
    <property type="entry name" value="HTH_XRE"/>
    <property type="match status" value="1"/>
</dbReference>
<feature type="region of interest" description="Disordered" evidence="1">
    <location>
        <begin position="34"/>
        <end position="78"/>
    </location>
</feature>
<feature type="compositionally biased region" description="Gly residues" evidence="1">
    <location>
        <begin position="39"/>
        <end position="56"/>
    </location>
</feature>
<evidence type="ECO:0000256" key="1">
    <source>
        <dbReference type="SAM" id="MobiDB-lite"/>
    </source>
</evidence>
<dbReference type="Gene3D" id="1.10.260.40">
    <property type="entry name" value="lambda repressor-like DNA-binding domains"/>
    <property type="match status" value="1"/>
</dbReference>
<dbReference type="InterPro" id="IPR010982">
    <property type="entry name" value="Lambda_DNA-bd_dom_sf"/>
</dbReference>
<dbReference type="InterPro" id="IPR041413">
    <property type="entry name" value="MLTR_LBD"/>
</dbReference>
<dbReference type="Proteomes" id="UP000567795">
    <property type="component" value="Unassembled WGS sequence"/>
</dbReference>
<keyword evidence="4" id="KW-1185">Reference proteome</keyword>
<dbReference type="InterPro" id="IPR001387">
    <property type="entry name" value="Cro/C1-type_HTH"/>
</dbReference>
<reference evidence="3 4" key="1">
    <citation type="submission" date="2020-07" db="EMBL/GenBank/DDBJ databases">
        <title>Sequencing the genomes of 1000 actinobacteria strains.</title>
        <authorList>
            <person name="Klenk H.-P."/>
        </authorList>
    </citation>
    <scope>NUCLEOTIDE SEQUENCE [LARGE SCALE GENOMIC DNA]</scope>
    <source>
        <strain evidence="3 4">DSM 42178</strain>
    </source>
</reference>
<comment type="caution">
    <text evidence="3">The sequence shown here is derived from an EMBL/GenBank/DDBJ whole genome shotgun (WGS) entry which is preliminary data.</text>
</comment>
<dbReference type="EMBL" id="JACBZD010000002">
    <property type="protein sequence ID" value="NYI08035.1"/>
    <property type="molecule type" value="Genomic_DNA"/>
</dbReference>
<dbReference type="Pfam" id="PF01381">
    <property type="entry name" value="HTH_3"/>
    <property type="match status" value="1"/>
</dbReference>
<name>A0A853A0W4_9ACTN</name>
<dbReference type="PANTHER" id="PTHR35010:SF4">
    <property type="entry name" value="BLL5781 PROTEIN"/>
    <property type="match status" value="1"/>
</dbReference>